<dbReference type="InterPro" id="IPR014717">
    <property type="entry name" value="Transl_elong_EF1B/ribsomal_bS6"/>
</dbReference>
<dbReference type="GO" id="GO:0005840">
    <property type="term" value="C:ribosome"/>
    <property type="evidence" value="ECO:0007669"/>
    <property type="project" value="UniProtKB-KW"/>
</dbReference>
<dbReference type="InterPro" id="IPR020814">
    <property type="entry name" value="Ribosomal_S6_plastid/chlpt"/>
</dbReference>
<dbReference type="InterPro" id="IPR035980">
    <property type="entry name" value="Ribosomal_bS6_sf"/>
</dbReference>
<comment type="caution">
    <text evidence="5">The sequence shown here is derived from an EMBL/GenBank/DDBJ whole genome shotgun (WGS) entry which is preliminary data.</text>
</comment>
<dbReference type="GO" id="GO:0070181">
    <property type="term" value="F:small ribosomal subunit rRNA binding"/>
    <property type="evidence" value="ECO:0007669"/>
    <property type="project" value="TreeGrafter"/>
</dbReference>
<keyword evidence="4" id="KW-0699">rRNA-binding</keyword>
<dbReference type="HAMAP" id="MF_00360">
    <property type="entry name" value="Ribosomal_bS6"/>
    <property type="match status" value="1"/>
</dbReference>
<dbReference type="PANTHER" id="PTHR21011">
    <property type="entry name" value="MITOCHONDRIAL 28S RIBOSOMAL PROTEIN S6"/>
    <property type="match status" value="1"/>
</dbReference>
<evidence type="ECO:0000256" key="1">
    <source>
        <dbReference type="ARBA" id="ARBA00009512"/>
    </source>
</evidence>
<comment type="similarity">
    <text evidence="1 4">Belongs to the bacterial ribosomal protein bS6 family.</text>
</comment>
<dbReference type="GO" id="GO:0006412">
    <property type="term" value="P:translation"/>
    <property type="evidence" value="ECO:0007669"/>
    <property type="project" value="UniProtKB-UniRule"/>
</dbReference>
<name>A0A926E2F9_9FIRM</name>
<evidence type="ECO:0000313" key="5">
    <source>
        <dbReference type="EMBL" id="MBC8559797.1"/>
    </source>
</evidence>
<evidence type="ECO:0000313" key="6">
    <source>
        <dbReference type="Proteomes" id="UP000610760"/>
    </source>
</evidence>
<dbReference type="InterPro" id="IPR000529">
    <property type="entry name" value="Ribosomal_bS6"/>
</dbReference>
<dbReference type="NCBIfam" id="TIGR00166">
    <property type="entry name" value="S6"/>
    <property type="match status" value="1"/>
</dbReference>
<accession>A0A926E2F9</accession>
<keyword evidence="4 5" id="KW-0689">Ribosomal protein</keyword>
<gene>
    <name evidence="4 5" type="primary">rpsF</name>
    <name evidence="5" type="ORF">H8710_06900</name>
</gene>
<evidence type="ECO:0000256" key="4">
    <source>
        <dbReference type="HAMAP-Rule" id="MF_00360"/>
    </source>
</evidence>
<dbReference type="RefSeq" id="WP_249294782.1">
    <property type="nucleotide sequence ID" value="NZ_JACRSV010000002.1"/>
</dbReference>
<sequence length="97" mass="11241">MAKVNENYEAVIIFSMKQDEEAIKALIEKFGKLIEKNGTLESVDEWGKRTLAYEINDETEGYYVLYNFNSVPSFPTEMERRLNITDGILRSLIVTRV</sequence>
<comment type="function">
    <text evidence="2 4">Binds together with bS18 to 16S ribosomal RNA.</text>
</comment>
<proteinExistence type="inferred from homology"/>
<keyword evidence="4" id="KW-0687">Ribonucleoprotein</keyword>
<evidence type="ECO:0000256" key="3">
    <source>
        <dbReference type="ARBA" id="ARBA00035294"/>
    </source>
</evidence>
<evidence type="ECO:0000256" key="2">
    <source>
        <dbReference type="ARBA" id="ARBA00035104"/>
    </source>
</evidence>
<dbReference type="AlphaFoldDB" id="A0A926E2F9"/>
<keyword evidence="4" id="KW-0694">RNA-binding</keyword>
<organism evidence="5 6">
    <name type="scientific">Fumia xinanensis</name>
    <dbReference type="NCBI Taxonomy" id="2763659"/>
    <lineage>
        <taxon>Bacteria</taxon>
        <taxon>Bacillati</taxon>
        <taxon>Bacillota</taxon>
        <taxon>Clostridia</taxon>
        <taxon>Eubacteriales</taxon>
        <taxon>Oscillospiraceae</taxon>
        <taxon>Fumia</taxon>
    </lineage>
</organism>
<protein>
    <recommendedName>
        <fullName evidence="3 4">Small ribosomal subunit protein bS6</fullName>
    </recommendedName>
</protein>
<dbReference type="GO" id="GO:0003735">
    <property type="term" value="F:structural constituent of ribosome"/>
    <property type="evidence" value="ECO:0007669"/>
    <property type="project" value="InterPro"/>
</dbReference>
<dbReference type="Proteomes" id="UP000610760">
    <property type="component" value="Unassembled WGS sequence"/>
</dbReference>
<dbReference type="GO" id="GO:1990904">
    <property type="term" value="C:ribonucleoprotein complex"/>
    <property type="evidence" value="ECO:0007669"/>
    <property type="project" value="UniProtKB-KW"/>
</dbReference>
<dbReference type="GO" id="GO:0005737">
    <property type="term" value="C:cytoplasm"/>
    <property type="evidence" value="ECO:0007669"/>
    <property type="project" value="UniProtKB-ARBA"/>
</dbReference>
<keyword evidence="6" id="KW-1185">Reference proteome</keyword>
<dbReference type="EMBL" id="JACRSV010000002">
    <property type="protein sequence ID" value="MBC8559797.1"/>
    <property type="molecule type" value="Genomic_DNA"/>
</dbReference>
<dbReference type="PANTHER" id="PTHR21011:SF1">
    <property type="entry name" value="SMALL RIBOSOMAL SUBUNIT PROTEIN BS6M"/>
    <property type="match status" value="1"/>
</dbReference>
<dbReference type="SUPFAM" id="SSF54995">
    <property type="entry name" value="Ribosomal protein S6"/>
    <property type="match status" value="1"/>
</dbReference>
<reference evidence="5" key="1">
    <citation type="submission" date="2020-08" db="EMBL/GenBank/DDBJ databases">
        <title>Genome public.</title>
        <authorList>
            <person name="Liu C."/>
            <person name="Sun Q."/>
        </authorList>
    </citation>
    <scope>NUCLEOTIDE SEQUENCE</scope>
    <source>
        <strain evidence="5">NSJ-33</strain>
    </source>
</reference>
<dbReference type="Pfam" id="PF01250">
    <property type="entry name" value="Ribosomal_S6"/>
    <property type="match status" value="1"/>
</dbReference>
<dbReference type="Gene3D" id="3.30.70.60">
    <property type="match status" value="1"/>
</dbReference>
<dbReference type="CDD" id="cd00473">
    <property type="entry name" value="bS6"/>
    <property type="match status" value="1"/>
</dbReference>